<accession>A0A251TM05</accession>
<dbReference type="GO" id="GO:0009507">
    <property type="term" value="C:chloroplast"/>
    <property type="evidence" value="ECO:0007669"/>
    <property type="project" value="InterPro"/>
</dbReference>
<dbReference type="GO" id="GO:0006355">
    <property type="term" value="P:regulation of DNA-templated transcription"/>
    <property type="evidence" value="ECO:0007669"/>
    <property type="project" value="InterPro"/>
</dbReference>
<organism evidence="1 2">
    <name type="scientific">Helianthus annuus</name>
    <name type="common">Common sunflower</name>
    <dbReference type="NCBI Taxonomy" id="4232"/>
    <lineage>
        <taxon>Eukaryota</taxon>
        <taxon>Viridiplantae</taxon>
        <taxon>Streptophyta</taxon>
        <taxon>Embryophyta</taxon>
        <taxon>Tracheophyta</taxon>
        <taxon>Spermatophyta</taxon>
        <taxon>Magnoliopsida</taxon>
        <taxon>eudicotyledons</taxon>
        <taxon>Gunneridae</taxon>
        <taxon>Pentapetalae</taxon>
        <taxon>asterids</taxon>
        <taxon>campanulids</taxon>
        <taxon>Asterales</taxon>
        <taxon>Asteraceae</taxon>
        <taxon>Asteroideae</taxon>
        <taxon>Heliantheae alliance</taxon>
        <taxon>Heliantheae</taxon>
        <taxon>Helianthus</taxon>
    </lineage>
</organism>
<name>A0A251TM05_HELAN</name>
<dbReference type="InParanoid" id="A0A251TM05"/>
<sequence length="170" mass="20693">MHHPELHLTAKIREAEEKRIRLQVLFLSQLKRIPVVDQVVEDDGLFERSEEANDEFSDFVVYQKENETDELTGYDLNKKLGRPHPFIDPKVRKPIKEPLTSEELWWNWRKPDKEQWFRWQCFSRPWQRVGKLSFTLGEWGWYHLQKFYHSQTSNQVPPCHQPFFHHSHPF</sequence>
<dbReference type="PANTHER" id="PTHR35720:SF1">
    <property type="entry name" value="PROTEIN PLASTID TRANSCRIPTIONALLY ACTIVE 12, CHLOROPLASTIC"/>
    <property type="match status" value="1"/>
</dbReference>
<evidence type="ECO:0000313" key="1">
    <source>
        <dbReference type="EMBL" id="OTG11652.1"/>
    </source>
</evidence>
<dbReference type="GO" id="GO:0005634">
    <property type="term" value="C:nucleus"/>
    <property type="evidence" value="ECO:0007669"/>
    <property type="project" value="InterPro"/>
</dbReference>
<dbReference type="GO" id="GO:0009416">
    <property type="term" value="P:response to light stimulus"/>
    <property type="evidence" value="ECO:0007669"/>
    <property type="project" value="InterPro"/>
</dbReference>
<proteinExistence type="predicted"/>
<dbReference type="PANTHER" id="PTHR35720">
    <property type="entry name" value="PROTEIN PLASTID TRANSCRIPTIONALLY ACTIVE 12, CHLOROPLASTIC"/>
    <property type="match status" value="1"/>
</dbReference>
<reference evidence="2" key="1">
    <citation type="journal article" date="2017" name="Nature">
        <title>The sunflower genome provides insights into oil metabolism, flowering and Asterid evolution.</title>
        <authorList>
            <person name="Badouin H."/>
            <person name="Gouzy J."/>
            <person name="Grassa C.J."/>
            <person name="Murat F."/>
            <person name="Staton S.E."/>
            <person name="Cottret L."/>
            <person name="Lelandais-Briere C."/>
            <person name="Owens G.L."/>
            <person name="Carrere S."/>
            <person name="Mayjonade B."/>
            <person name="Legrand L."/>
            <person name="Gill N."/>
            <person name="Kane N.C."/>
            <person name="Bowers J.E."/>
            <person name="Hubner S."/>
            <person name="Bellec A."/>
            <person name="Berard A."/>
            <person name="Berges H."/>
            <person name="Blanchet N."/>
            <person name="Boniface M.C."/>
            <person name="Brunel D."/>
            <person name="Catrice O."/>
            <person name="Chaidir N."/>
            <person name="Claudel C."/>
            <person name="Donnadieu C."/>
            <person name="Faraut T."/>
            <person name="Fievet G."/>
            <person name="Helmstetter N."/>
            <person name="King M."/>
            <person name="Knapp S.J."/>
            <person name="Lai Z."/>
            <person name="Le Paslier M.C."/>
            <person name="Lippi Y."/>
            <person name="Lorenzon L."/>
            <person name="Mandel J.R."/>
            <person name="Marage G."/>
            <person name="Marchand G."/>
            <person name="Marquand E."/>
            <person name="Bret-Mestries E."/>
            <person name="Morien E."/>
            <person name="Nambeesan S."/>
            <person name="Nguyen T."/>
            <person name="Pegot-Espagnet P."/>
            <person name="Pouilly N."/>
            <person name="Raftis F."/>
            <person name="Sallet E."/>
            <person name="Schiex T."/>
            <person name="Thomas J."/>
            <person name="Vandecasteele C."/>
            <person name="Vares D."/>
            <person name="Vear F."/>
            <person name="Vautrin S."/>
            <person name="Crespi M."/>
            <person name="Mangin B."/>
            <person name="Burke J.M."/>
            <person name="Salse J."/>
            <person name="Munos S."/>
            <person name="Vincourt P."/>
            <person name="Rieseberg L.H."/>
            <person name="Langlade N.B."/>
        </authorList>
    </citation>
    <scope>NUCLEOTIDE SEQUENCE [LARGE SCALE GENOMIC DNA]</scope>
    <source>
        <strain evidence="2">cv. SF193</strain>
    </source>
</reference>
<dbReference type="AlphaFoldDB" id="A0A251TM05"/>
<dbReference type="Proteomes" id="UP000215914">
    <property type="component" value="Chromosome 10"/>
</dbReference>
<dbReference type="InterPro" id="IPR034581">
    <property type="entry name" value="PTAC12"/>
</dbReference>
<keyword evidence="2" id="KW-1185">Reference proteome</keyword>
<evidence type="ECO:0000313" key="2">
    <source>
        <dbReference type="Proteomes" id="UP000215914"/>
    </source>
</evidence>
<dbReference type="EMBL" id="CM007899">
    <property type="protein sequence ID" value="OTG11652.1"/>
    <property type="molecule type" value="Genomic_DNA"/>
</dbReference>
<protein>
    <submittedName>
        <fullName evidence="1">Uncharacterized protein</fullName>
    </submittedName>
</protein>
<dbReference type="STRING" id="4232.A0A251TM05"/>
<gene>
    <name evidence="1" type="ORF">HannXRQ_Chr10g0301121</name>
</gene>
<dbReference type="GO" id="GO:0090228">
    <property type="term" value="P:positive regulation of red or far-red light signaling pathway"/>
    <property type="evidence" value="ECO:0007669"/>
    <property type="project" value="InterPro"/>
</dbReference>